<accession>H1Z3N6</accession>
<proteinExistence type="predicted"/>
<gene>
    <name evidence="1" type="ORF">Metlim_1534</name>
</gene>
<organism evidence="1 2">
    <name type="scientific">Methanoplanus limicola DSM 2279</name>
    <dbReference type="NCBI Taxonomy" id="937775"/>
    <lineage>
        <taxon>Archaea</taxon>
        <taxon>Methanobacteriati</taxon>
        <taxon>Methanobacteriota</taxon>
        <taxon>Stenosarchaea group</taxon>
        <taxon>Methanomicrobia</taxon>
        <taxon>Methanomicrobiales</taxon>
        <taxon>Methanomicrobiaceae</taxon>
        <taxon>Methanoplanus</taxon>
    </lineage>
</organism>
<dbReference type="AlphaFoldDB" id="H1Z3N6"/>
<sequence>MNASIFKKAKFARLIKKYYIDFNGAPQGVPGCIVVYEGLYQVFHTEEIRQKARPAGVPLQFSPELWNIYPDRQFTNNVYVPDKSGEFLSDAHKEEIISHYSALGYAVDDLYPVRRCLWCDAPISGRNDKTFCSKKCAAAFRELCRTDEFRTYNDLIALGTSAEIEEACIHLDKLKDRIDNKTVLKYCLNCGNPVTRSNAKYCCDKCRNEYNNKKKNSGK</sequence>
<dbReference type="InParanoid" id="H1Z3N6"/>
<protein>
    <submittedName>
        <fullName evidence="1">Uncharacterized protein</fullName>
    </submittedName>
</protein>
<reference evidence="1 2" key="1">
    <citation type="submission" date="2011-10" db="EMBL/GenBank/DDBJ databases">
        <title>The Improved High-Quality Draft genome of Methanoplanus limicola DSM 2279.</title>
        <authorList>
            <consortium name="US DOE Joint Genome Institute (JGI-PGF)"/>
            <person name="Lucas S."/>
            <person name="Copeland A."/>
            <person name="Lapidus A."/>
            <person name="Glavina del Rio T."/>
            <person name="Dalin E."/>
            <person name="Tice H."/>
            <person name="Bruce D."/>
            <person name="Goodwin L."/>
            <person name="Pitluck S."/>
            <person name="Peters L."/>
            <person name="Mikhailova N."/>
            <person name="Lu M."/>
            <person name="Kyrpides N."/>
            <person name="Mavromatis K."/>
            <person name="Ivanova N."/>
            <person name="Markowitz V."/>
            <person name="Cheng J.-F."/>
            <person name="Hugenholtz P."/>
            <person name="Woyke T."/>
            <person name="Wu D."/>
            <person name="Wirth R."/>
            <person name="Brambilla E.-M."/>
            <person name="Klenk H.-P."/>
            <person name="Eisen J.A."/>
        </authorList>
    </citation>
    <scope>NUCLEOTIDE SEQUENCE [LARGE SCALE GENOMIC DNA]</scope>
    <source>
        <strain evidence="1 2">DSM 2279</strain>
    </source>
</reference>
<name>H1Z3N6_9EURY</name>
<evidence type="ECO:0000313" key="2">
    <source>
        <dbReference type="Proteomes" id="UP000005741"/>
    </source>
</evidence>
<dbReference type="HOGENOM" id="CLU_1259101_0_0_2"/>
<evidence type="ECO:0000313" key="1">
    <source>
        <dbReference type="EMBL" id="EHQ35635.1"/>
    </source>
</evidence>
<dbReference type="Proteomes" id="UP000005741">
    <property type="component" value="Chromosome"/>
</dbReference>
<dbReference type="STRING" id="937775.Metlim_1534"/>
<keyword evidence="2" id="KW-1185">Reference proteome</keyword>
<dbReference type="EMBL" id="CM001436">
    <property type="protein sequence ID" value="EHQ35635.1"/>
    <property type="molecule type" value="Genomic_DNA"/>
</dbReference>